<feature type="transmembrane region" description="Helical" evidence="1">
    <location>
        <begin position="6"/>
        <end position="22"/>
    </location>
</feature>
<proteinExistence type="predicted"/>
<sequence>MMQLVSMIFIFISFCIFCLYDTKYSNLLSQHQYPEMPLNFSGMQASCQQFILTTGITASIFVNLISVPMILIKNKNFILEIQFYYTLMAVIFYTFVNLFIFLKSKKNNAKVSPYFHVGIVITILSSLVIIYYQIYIKVGMKYTLNNEGLLVLQNKINRLFILLMAICIVYSLLIFTLHNISNKYKRILFALSVIQHSSLLFAAGHSVWFNEEVTTNVYNLNGVINIGYIVVALTISMTLYYLQTCIIRKTVH</sequence>
<evidence type="ECO:0000256" key="1">
    <source>
        <dbReference type="SAM" id="Phobius"/>
    </source>
</evidence>
<feature type="transmembrane region" description="Helical" evidence="1">
    <location>
        <begin position="156"/>
        <end position="175"/>
    </location>
</feature>
<dbReference type="Proteomes" id="UP000239706">
    <property type="component" value="Unassembled WGS sequence"/>
</dbReference>
<keyword evidence="1" id="KW-1133">Transmembrane helix</keyword>
<keyword evidence="1" id="KW-0472">Membrane</keyword>
<organism evidence="2 3">
    <name type="scientific">Clostridium liquoris</name>
    <dbReference type="NCBI Taxonomy" id="1289519"/>
    <lineage>
        <taxon>Bacteria</taxon>
        <taxon>Bacillati</taxon>
        <taxon>Bacillota</taxon>
        <taxon>Clostridia</taxon>
        <taxon>Eubacteriales</taxon>
        <taxon>Clostridiaceae</taxon>
        <taxon>Clostridium</taxon>
    </lineage>
</organism>
<reference evidence="2 3" key="1">
    <citation type="submission" date="2018-03" db="EMBL/GenBank/DDBJ databases">
        <title>Genome sequence of Clostridium liquoris DSM 100320.</title>
        <authorList>
            <person name="Poehlein A."/>
            <person name="Daniel R."/>
        </authorList>
    </citation>
    <scope>NUCLEOTIDE SEQUENCE [LARGE SCALE GENOMIC DNA]</scope>
    <source>
        <strain evidence="2 3">DSM 100320</strain>
    </source>
</reference>
<keyword evidence="1" id="KW-0812">Transmembrane</keyword>
<evidence type="ECO:0000313" key="3">
    <source>
        <dbReference type="Proteomes" id="UP000239706"/>
    </source>
</evidence>
<dbReference type="EMBL" id="PVXO01000064">
    <property type="protein sequence ID" value="PRR77408.1"/>
    <property type="molecule type" value="Genomic_DNA"/>
</dbReference>
<gene>
    <name evidence="2" type="ORF">CLLI_23210</name>
</gene>
<dbReference type="RefSeq" id="WP_146127095.1">
    <property type="nucleotide sequence ID" value="NZ_PVXO01000064.1"/>
</dbReference>
<feature type="transmembrane region" description="Helical" evidence="1">
    <location>
        <begin position="114"/>
        <end position="136"/>
    </location>
</feature>
<comment type="caution">
    <text evidence="2">The sequence shown here is derived from an EMBL/GenBank/DDBJ whole genome shotgun (WGS) entry which is preliminary data.</text>
</comment>
<accession>A0A2T0B1I1</accession>
<name>A0A2T0B1I1_9CLOT</name>
<dbReference type="AlphaFoldDB" id="A0A2T0B1I1"/>
<evidence type="ECO:0000313" key="2">
    <source>
        <dbReference type="EMBL" id="PRR77408.1"/>
    </source>
</evidence>
<keyword evidence="3" id="KW-1185">Reference proteome</keyword>
<protein>
    <submittedName>
        <fullName evidence="2">Uncharacterized protein</fullName>
    </submittedName>
</protein>
<feature type="transmembrane region" description="Helical" evidence="1">
    <location>
        <begin position="220"/>
        <end position="242"/>
    </location>
</feature>
<feature type="transmembrane region" description="Helical" evidence="1">
    <location>
        <begin position="83"/>
        <end position="102"/>
    </location>
</feature>
<feature type="transmembrane region" description="Helical" evidence="1">
    <location>
        <begin position="187"/>
        <end position="208"/>
    </location>
</feature>
<feature type="transmembrane region" description="Helical" evidence="1">
    <location>
        <begin position="50"/>
        <end position="71"/>
    </location>
</feature>